<protein>
    <recommendedName>
        <fullName evidence="12">Polygalacturonase</fullName>
    </recommendedName>
</protein>
<evidence type="ECO:0000313" key="11">
    <source>
        <dbReference type="EMBL" id="VDC68567.1"/>
    </source>
</evidence>
<dbReference type="GO" id="GO:0005975">
    <property type="term" value="P:carbohydrate metabolic process"/>
    <property type="evidence" value="ECO:0007669"/>
    <property type="project" value="InterPro"/>
</dbReference>
<dbReference type="InterPro" id="IPR011050">
    <property type="entry name" value="Pectin_lyase_fold/virulence"/>
</dbReference>
<dbReference type="SMART" id="SM00710">
    <property type="entry name" value="PbH1"/>
    <property type="match status" value="5"/>
</dbReference>
<evidence type="ECO:0000256" key="7">
    <source>
        <dbReference type="ARBA" id="ARBA00023316"/>
    </source>
</evidence>
<dbReference type="EMBL" id="LR031569">
    <property type="protein sequence ID" value="VDC68567.1"/>
    <property type="molecule type" value="Genomic_DNA"/>
</dbReference>
<dbReference type="AlphaFoldDB" id="A0A3P5YLE3"/>
<dbReference type="PANTHER" id="PTHR31375">
    <property type="match status" value="1"/>
</dbReference>
<evidence type="ECO:0000256" key="3">
    <source>
        <dbReference type="ARBA" id="ARBA00022512"/>
    </source>
</evidence>
<organism evidence="11">
    <name type="scientific">Brassica campestris</name>
    <name type="common">Field mustard</name>
    <dbReference type="NCBI Taxonomy" id="3711"/>
    <lineage>
        <taxon>Eukaryota</taxon>
        <taxon>Viridiplantae</taxon>
        <taxon>Streptophyta</taxon>
        <taxon>Embryophyta</taxon>
        <taxon>Tracheophyta</taxon>
        <taxon>Spermatophyta</taxon>
        <taxon>Magnoliopsida</taxon>
        <taxon>eudicotyledons</taxon>
        <taxon>Gunneridae</taxon>
        <taxon>Pentapetalae</taxon>
        <taxon>rosids</taxon>
        <taxon>malvids</taxon>
        <taxon>Brassicales</taxon>
        <taxon>Brassicaceae</taxon>
        <taxon>Brassiceae</taxon>
        <taxon>Brassica</taxon>
    </lineage>
</organism>
<evidence type="ECO:0000256" key="1">
    <source>
        <dbReference type="ARBA" id="ARBA00004191"/>
    </source>
</evidence>
<feature type="active site" evidence="8">
    <location>
        <position position="293"/>
    </location>
</feature>
<dbReference type="GO" id="GO:0004650">
    <property type="term" value="F:polygalacturonase activity"/>
    <property type="evidence" value="ECO:0007669"/>
    <property type="project" value="InterPro"/>
</dbReference>
<sequence length="476" mass="51999">MKIIKSSPLLAMLIGFIIIAAAISTISVEGRKHHVKRIKPKHRRHSRDTPTGSPAPTPYPSTHDGVFDILSFGAKGDGISDDSKALIGAWKAACKVVGGKVEIPAGKEFMVKAVTLQGPCKEETVVQIEGTLVAPTKTGSWPKSSLFQWLNFKWVSHVTIQGSGTLDARGYNWWNLDNYQTQVRFYFPKNKYIPPMKPTALRFYSSGNVTVRDISIVNSPLCHLKFDDSDGVKINNITISSPQNSPNTDGIHLQNTRNVEIQHSNIACGDDCVSIQTGSSNVHIHHISCGPGHGISIGSLGKDETVACVSDIIVEDVSIQNTLAGVRIKTWQGGLGVVKNLTFSNIQVTDVQVPIVIDQYYCDKSKCKNQTSAVSISDVKYNNIVGSFTAQPVRIACSNNVPCMDVDLMDIRLRPSGGIRGLQTHQQQHALCWNSYGKTQGPLVPSSIGYCLKKSNIDGYYPKRFIASSHEKLCPL</sequence>
<gene>
    <name evidence="11" type="ORF">BRAA06T27107Z</name>
</gene>
<proteinExistence type="inferred from homology"/>
<dbReference type="GO" id="GO:0071555">
    <property type="term" value="P:cell wall organization"/>
    <property type="evidence" value="ECO:0007669"/>
    <property type="project" value="UniProtKB-KW"/>
</dbReference>
<evidence type="ECO:0000256" key="8">
    <source>
        <dbReference type="PROSITE-ProRule" id="PRU10052"/>
    </source>
</evidence>
<dbReference type="Gene3D" id="2.160.20.10">
    <property type="entry name" value="Single-stranded right-handed beta-helix, Pectin lyase-like"/>
    <property type="match status" value="1"/>
</dbReference>
<keyword evidence="4" id="KW-0964">Secreted</keyword>
<reference evidence="11" key="1">
    <citation type="submission" date="2018-11" db="EMBL/GenBank/DDBJ databases">
        <authorList>
            <consortium name="Genoscope - CEA"/>
            <person name="William W."/>
        </authorList>
    </citation>
    <scope>NUCLEOTIDE SEQUENCE</scope>
</reference>
<dbReference type="InterPro" id="IPR006626">
    <property type="entry name" value="PbH1"/>
</dbReference>
<dbReference type="SUPFAM" id="SSF51126">
    <property type="entry name" value="Pectin lyase-like"/>
    <property type="match status" value="1"/>
</dbReference>
<keyword evidence="7" id="KW-0961">Cell wall biogenesis/degradation</keyword>
<accession>A0A3P5YLE3</accession>
<keyword evidence="5 9" id="KW-0378">Hydrolase</keyword>
<evidence type="ECO:0000256" key="10">
    <source>
        <dbReference type="SAM" id="MobiDB-lite"/>
    </source>
</evidence>
<evidence type="ECO:0008006" key="12">
    <source>
        <dbReference type="Google" id="ProtNLM"/>
    </source>
</evidence>
<dbReference type="PROSITE" id="PS00502">
    <property type="entry name" value="POLYGALACTURONASE"/>
    <property type="match status" value="1"/>
</dbReference>
<dbReference type="FunFam" id="2.160.20.10:FF:000019">
    <property type="entry name" value="polygalacturonase At1g48100"/>
    <property type="match status" value="1"/>
</dbReference>
<dbReference type="Pfam" id="PF00295">
    <property type="entry name" value="Glyco_hydro_28"/>
    <property type="match status" value="1"/>
</dbReference>
<comment type="subcellular location">
    <subcellularLocation>
        <location evidence="1">Secreted</location>
        <location evidence="1">Cell wall</location>
    </subcellularLocation>
</comment>
<dbReference type="InterPro" id="IPR012334">
    <property type="entry name" value="Pectin_lyas_fold"/>
</dbReference>
<dbReference type="InterPro" id="IPR000743">
    <property type="entry name" value="Glyco_hydro_28"/>
</dbReference>
<feature type="region of interest" description="Disordered" evidence="10">
    <location>
        <begin position="33"/>
        <end position="60"/>
    </location>
</feature>
<evidence type="ECO:0000256" key="9">
    <source>
        <dbReference type="RuleBase" id="RU361169"/>
    </source>
</evidence>
<evidence type="ECO:0000256" key="6">
    <source>
        <dbReference type="ARBA" id="ARBA00023295"/>
    </source>
</evidence>
<keyword evidence="6 9" id="KW-0326">Glycosidase</keyword>
<evidence type="ECO:0000256" key="2">
    <source>
        <dbReference type="ARBA" id="ARBA00008834"/>
    </source>
</evidence>
<feature type="compositionally biased region" description="Basic residues" evidence="10">
    <location>
        <begin position="33"/>
        <end position="46"/>
    </location>
</feature>
<keyword evidence="3" id="KW-0134">Cell wall</keyword>
<comment type="similarity">
    <text evidence="2 9">Belongs to the glycosyl hydrolase 28 family.</text>
</comment>
<name>A0A3P5YLE3_BRACM</name>
<evidence type="ECO:0000256" key="4">
    <source>
        <dbReference type="ARBA" id="ARBA00022525"/>
    </source>
</evidence>
<evidence type="ECO:0000256" key="5">
    <source>
        <dbReference type="ARBA" id="ARBA00022801"/>
    </source>
</evidence>